<dbReference type="GO" id="GO:0031514">
    <property type="term" value="C:motile cilium"/>
    <property type="evidence" value="ECO:0007669"/>
    <property type="project" value="UniProtKB-SubCell"/>
</dbReference>
<comment type="caution">
    <text evidence="15">The sequence shown here is derived from an EMBL/GenBank/DDBJ whole genome shotgun (WGS) entry which is preliminary data.</text>
</comment>
<feature type="region of interest" description="Disordered" evidence="13">
    <location>
        <begin position="1"/>
        <end position="43"/>
    </location>
</feature>
<evidence type="ECO:0000256" key="2">
    <source>
        <dbReference type="ARBA" id="ARBA00004245"/>
    </source>
</evidence>
<dbReference type="GO" id="GO:0005874">
    <property type="term" value="C:microtubule"/>
    <property type="evidence" value="ECO:0007669"/>
    <property type="project" value="UniProtKB-KW"/>
</dbReference>
<keyword evidence="7" id="KW-0282">Flagellum</keyword>
<evidence type="ECO:0000256" key="1">
    <source>
        <dbReference type="ARBA" id="ARBA00004230"/>
    </source>
</evidence>
<evidence type="ECO:0000313" key="15">
    <source>
        <dbReference type="EMBL" id="CAG7818223.1"/>
    </source>
</evidence>
<protein>
    <recommendedName>
        <fullName evidence="4">Dynein regulatory complex subunit 4</fullName>
    </recommendedName>
    <alternativeName>
        <fullName evidence="12">Growth arrest-specific protein 8</fullName>
    </alternativeName>
</protein>
<keyword evidence="9" id="KW-0969">Cilium</keyword>
<sequence>MPPKKGKKGKSPKGAKGPKGPKGEKGPKPKKLPNVTEGLQTSEMTTGQLMTFIKRLLAENDMELEEKNLFLLEKSKLYNYWTQCMDRVKTLKEEVKNSTVKRDKAEVERNAEKDYQGRKLRALQNEEMKNLGIIRLQHLKQVKRISDEIWDVENILRDAATGKRMQIRTQMRAQFEILRSLHTAHVQALQNMMFNLSKAIRSKEMVWERHFDCRWEKSSKAVTKMDKQINAQKTTSLFMMNDLHERILQDLKTFFNDMTSNNFAVITTLEQEIDTQKSTNNRLARDLVHVKKQYAGISKPLERMQQQMTEWKDQDSIMRKKSEELHHNEVNLESKLLCENNLNLLIELLIQRLEIASKDFDKVKSQFAKGLVKMQQKMTMNNLVNQLKLNAAQKDTVILRAIQPAAKSGNSAFLQNLEKQIDSQRRQIRRSLQNSLTDGRQVLDPCVSPCGLQRKQGTILPMLVTPENYSCFNRFQGQGQGIQTSVRYKGPQYVPKASSRDLGYGYFHIPPSELTPPPSREDHPRPQPIKTNKVESVNAATSTLRYSQFATSKSNVNILAAVPVHAVLKHQSRSPIMGGGVHF</sequence>
<proteinExistence type="inferred from homology"/>
<dbReference type="GO" id="GO:0008017">
    <property type="term" value="F:microtubule binding"/>
    <property type="evidence" value="ECO:0007669"/>
    <property type="project" value="InterPro"/>
</dbReference>
<comment type="similarity">
    <text evidence="3">Belongs to the DRC4 family.</text>
</comment>
<reference evidence="15" key="1">
    <citation type="submission" date="2021-06" db="EMBL/GenBank/DDBJ databases">
        <authorList>
            <person name="Hodson N. C."/>
            <person name="Mongue J. A."/>
            <person name="Jaron S. K."/>
        </authorList>
    </citation>
    <scope>NUCLEOTIDE SEQUENCE</scope>
</reference>
<evidence type="ECO:0000256" key="13">
    <source>
        <dbReference type="SAM" id="MobiDB-lite"/>
    </source>
</evidence>
<organism evidence="15 16">
    <name type="scientific">Allacma fusca</name>
    <dbReference type="NCBI Taxonomy" id="39272"/>
    <lineage>
        <taxon>Eukaryota</taxon>
        <taxon>Metazoa</taxon>
        <taxon>Ecdysozoa</taxon>
        <taxon>Arthropoda</taxon>
        <taxon>Hexapoda</taxon>
        <taxon>Collembola</taxon>
        <taxon>Symphypleona</taxon>
        <taxon>Sminthuridae</taxon>
        <taxon>Allacma</taxon>
    </lineage>
</organism>
<dbReference type="Pfam" id="PF13851">
    <property type="entry name" value="GAS"/>
    <property type="match status" value="1"/>
</dbReference>
<keyword evidence="11" id="KW-0966">Cell projection</keyword>
<dbReference type="GO" id="GO:0005794">
    <property type="term" value="C:Golgi apparatus"/>
    <property type="evidence" value="ECO:0007669"/>
    <property type="project" value="TreeGrafter"/>
</dbReference>
<dbReference type="PANTHER" id="PTHR31543:SF0">
    <property type="entry name" value="DYNEIN REGULATORY COMPLEX SUBUNIT 4"/>
    <property type="match status" value="1"/>
</dbReference>
<gene>
    <name evidence="15" type="ORF">AFUS01_LOCUS28737</name>
</gene>
<dbReference type="InterPro" id="IPR039308">
    <property type="entry name" value="GAS8"/>
</dbReference>
<dbReference type="GO" id="GO:0031267">
    <property type="term" value="F:small GTPase binding"/>
    <property type="evidence" value="ECO:0007669"/>
    <property type="project" value="InterPro"/>
</dbReference>
<keyword evidence="8" id="KW-0175">Coiled coil</keyword>
<keyword evidence="5" id="KW-0963">Cytoplasm</keyword>
<evidence type="ECO:0000256" key="6">
    <source>
        <dbReference type="ARBA" id="ARBA00022701"/>
    </source>
</evidence>
<evidence type="ECO:0000256" key="8">
    <source>
        <dbReference type="ARBA" id="ARBA00023054"/>
    </source>
</evidence>
<evidence type="ECO:0000256" key="10">
    <source>
        <dbReference type="ARBA" id="ARBA00023212"/>
    </source>
</evidence>
<keyword evidence="6" id="KW-0493">Microtubule</keyword>
<evidence type="ECO:0000256" key="3">
    <source>
        <dbReference type="ARBA" id="ARBA00009859"/>
    </source>
</evidence>
<dbReference type="Proteomes" id="UP000708208">
    <property type="component" value="Unassembled WGS sequence"/>
</dbReference>
<accession>A0A8J2L9C2</accession>
<dbReference type="PANTHER" id="PTHR31543">
    <property type="entry name" value="DYNEIN REGULATORY COMPLEX SUBUNIT 4"/>
    <property type="match status" value="1"/>
</dbReference>
<keyword evidence="10" id="KW-0206">Cytoskeleton</keyword>
<evidence type="ECO:0000256" key="7">
    <source>
        <dbReference type="ARBA" id="ARBA00022846"/>
    </source>
</evidence>
<dbReference type="GO" id="GO:0048870">
    <property type="term" value="P:cell motility"/>
    <property type="evidence" value="ECO:0007669"/>
    <property type="project" value="InterPro"/>
</dbReference>
<evidence type="ECO:0000313" key="16">
    <source>
        <dbReference type="Proteomes" id="UP000708208"/>
    </source>
</evidence>
<evidence type="ECO:0000256" key="12">
    <source>
        <dbReference type="ARBA" id="ARBA00031568"/>
    </source>
</evidence>
<dbReference type="InterPro" id="IPR025593">
    <property type="entry name" value="GAS8_dom"/>
</dbReference>
<dbReference type="EMBL" id="CAJVCH010414882">
    <property type="protein sequence ID" value="CAG7818223.1"/>
    <property type="molecule type" value="Genomic_DNA"/>
</dbReference>
<comment type="subcellular location">
    <subcellularLocation>
        <location evidence="1">Cell projection</location>
        <location evidence="1">Cilium</location>
        <location evidence="1">Flagellum</location>
    </subcellularLocation>
    <subcellularLocation>
        <location evidence="2">Cytoplasm</location>
        <location evidence="2">Cytoskeleton</location>
    </subcellularLocation>
</comment>
<evidence type="ECO:0000256" key="4">
    <source>
        <dbReference type="ARBA" id="ARBA00021301"/>
    </source>
</evidence>
<dbReference type="OrthoDB" id="275583at2759"/>
<feature type="region of interest" description="Disordered" evidence="13">
    <location>
        <begin position="510"/>
        <end position="531"/>
    </location>
</feature>
<feature type="compositionally biased region" description="Basic residues" evidence="13">
    <location>
        <begin position="1"/>
        <end position="13"/>
    </location>
</feature>
<evidence type="ECO:0000256" key="11">
    <source>
        <dbReference type="ARBA" id="ARBA00023273"/>
    </source>
</evidence>
<dbReference type="AlphaFoldDB" id="A0A8J2L9C2"/>
<evidence type="ECO:0000256" key="5">
    <source>
        <dbReference type="ARBA" id="ARBA00022490"/>
    </source>
</evidence>
<name>A0A8J2L9C2_9HEXA</name>
<feature type="domain" description="Growth arrest-specific protein 8" evidence="14">
    <location>
        <begin position="243"/>
        <end position="395"/>
    </location>
</feature>
<evidence type="ECO:0000256" key="9">
    <source>
        <dbReference type="ARBA" id="ARBA00023069"/>
    </source>
</evidence>
<evidence type="ECO:0000259" key="14">
    <source>
        <dbReference type="Pfam" id="PF13851"/>
    </source>
</evidence>
<keyword evidence="16" id="KW-1185">Reference proteome</keyword>